<organism evidence="2 3">
    <name type="scientific">Trifolium medium</name>
    <dbReference type="NCBI Taxonomy" id="97028"/>
    <lineage>
        <taxon>Eukaryota</taxon>
        <taxon>Viridiplantae</taxon>
        <taxon>Streptophyta</taxon>
        <taxon>Embryophyta</taxon>
        <taxon>Tracheophyta</taxon>
        <taxon>Spermatophyta</taxon>
        <taxon>Magnoliopsida</taxon>
        <taxon>eudicotyledons</taxon>
        <taxon>Gunneridae</taxon>
        <taxon>Pentapetalae</taxon>
        <taxon>rosids</taxon>
        <taxon>fabids</taxon>
        <taxon>Fabales</taxon>
        <taxon>Fabaceae</taxon>
        <taxon>Papilionoideae</taxon>
        <taxon>50 kb inversion clade</taxon>
        <taxon>NPAAA clade</taxon>
        <taxon>Hologalegina</taxon>
        <taxon>IRL clade</taxon>
        <taxon>Trifolieae</taxon>
        <taxon>Trifolium</taxon>
    </lineage>
</organism>
<comment type="caution">
    <text evidence="2">The sequence shown here is derived from an EMBL/GenBank/DDBJ whole genome shotgun (WGS) entry which is preliminary data.</text>
</comment>
<feature type="compositionally biased region" description="Polar residues" evidence="1">
    <location>
        <begin position="1"/>
        <end position="11"/>
    </location>
</feature>
<proteinExistence type="predicted"/>
<accession>A0A392PUP6</accession>
<name>A0A392PUP6_9FABA</name>
<feature type="compositionally biased region" description="Basic and acidic residues" evidence="1">
    <location>
        <begin position="12"/>
        <end position="32"/>
    </location>
</feature>
<protein>
    <submittedName>
        <fullName evidence="2">Uncharacterized protein</fullName>
    </submittedName>
</protein>
<dbReference type="AlphaFoldDB" id="A0A392PUP6"/>
<sequence>MSQTSNTSQIKNKSDATPSKDKATRSSSKEKASVLVIDVKPLNSIHASASTRKTTRSKFVVKKEKVMK</sequence>
<reference evidence="2 3" key="1">
    <citation type="journal article" date="2018" name="Front. Plant Sci.">
        <title>Red Clover (Trifolium pratense) and Zigzag Clover (T. medium) - A Picture of Genomic Similarities and Differences.</title>
        <authorList>
            <person name="Dluhosova J."/>
            <person name="Istvanek J."/>
            <person name="Nedelnik J."/>
            <person name="Repkova J."/>
        </authorList>
    </citation>
    <scope>NUCLEOTIDE SEQUENCE [LARGE SCALE GENOMIC DNA]</scope>
    <source>
        <strain evidence="3">cv. 10/8</strain>
        <tissue evidence="2">Leaf</tissue>
    </source>
</reference>
<feature type="region of interest" description="Disordered" evidence="1">
    <location>
        <begin position="1"/>
        <end position="68"/>
    </location>
</feature>
<evidence type="ECO:0000313" key="2">
    <source>
        <dbReference type="EMBL" id="MCI15387.1"/>
    </source>
</evidence>
<dbReference type="EMBL" id="LXQA010096259">
    <property type="protein sequence ID" value="MCI15387.1"/>
    <property type="molecule type" value="Genomic_DNA"/>
</dbReference>
<dbReference type="Proteomes" id="UP000265520">
    <property type="component" value="Unassembled WGS sequence"/>
</dbReference>
<feature type="non-terminal residue" evidence="2">
    <location>
        <position position="68"/>
    </location>
</feature>
<keyword evidence="3" id="KW-1185">Reference proteome</keyword>
<evidence type="ECO:0000256" key="1">
    <source>
        <dbReference type="SAM" id="MobiDB-lite"/>
    </source>
</evidence>
<evidence type="ECO:0000313" key="3">
    <source>
        <dbReference type="Proteomes" id="UP000265520"/>
    </source>
</evidence>